<keyword evidence="4" id="KW-0460">Magnesium</keyword>
<evidence type="ECO:0000313" key="8">
    <source>
        <dbReference type="Proteomes" id="UP000054144"/>
    </source>
</evidence>
<gene>
    <name evidence="7" type="ORF">FISHEDRAFT_13009</name>
</gene>
<feature type="domain" description="Poly(A) RNA polymerase mitochondrial-like central palm" evidence="6">
    <location>
        <begin position="22"/>
        <end position="154"/>
    </location>
</feature>
<evidence type="ECO:0000256" key="2">
    <source>
        <dbReference type="ARBA" id="ARBA00012388"/>
    </source>
</evidence>
<dbReference type="GO" id="GO:0046872">
    <property type="term" value="F:metal ion binding"/>
    <property type="evidence" value="ECO:0007669"/>
    <property type="project" value="UniProtKB-KW"/>
</dbReference>
<dbReference type="EC" id="2.7.7.19" evidence="2"/>
<dbReference type="GO" id="GO:0005730">
    <property type="term" value="C:nucleolus"/>
    <property type="evidence" value="ECO:0007669"/>
    <property type="project" value="TreeGrafter"/>
</dbReference>
<keyword evidence="8" id="KW-1185">Reference proteome</keyword>
<evidence type="ECO:0000256" key="3">
    <source>
        <dbReference type="ARBA" id="ARBA00022723"/>
    </source>
</evidence>
<dbReference type="GO" id="GO:1990817">
    <property type="term" value="F:poly(A) RNA polymerase activity"/>
    <property type="evidence" value="ECO:0007669"/>
    <property type="project" value="UniProtKB-EC"/>
</dbReference>
<sequence>RQTPWVQGLDVRDCRDIAEVFHDEVRAFVEWISPKPHEDEIRGLVVERITQVIVDRFPDAEITPFGSYGTKLYLPHGDIDLVIQSKSMGYSDKHTVLQALSRTITYAGIASKVSIIAKAKVPIVKFITTGEYGRFQVDISINHVNGIHAGRIMNGFLHDMRANLALRSLVFVVKAFLNQRGMNEVYTGGLSSYSVICLVISFIQMHPKIRNQEIDPDTNVGVLVMEFFEFYGCYHNYEEVGISLREGGYYYSKRRRNWLNPAKPRSLSIEDPADPSNDISAGSWAYQKVRATFAGAYEMLTASIYLQAMNFKALQEGTMTPLRGGYHPEDWSVLSSIIAIKPEVVNHRQLVLEVYESQRLHQELGVAPR</sequence>
<dbReference type="SUPFAM" id="SSF81301">
    <property type="entry name" value="Nucleotidyltransferase"/>
    <property type="match status" value="1"/>
</dbReference>
<dbReference type="GO" id="GO:0043634">
    <property type="term" value="P:polyadenylation-dependent ncRNA catabolic process"/>
    <property type="evidence" value="ECO:0007669"/>
    <property type="project" value="TreeGrafter"/>
</dbReference>
<dbReference type="InterPro" id="IPR054708">
    <property type="entry name" value="MTPAP-like_central"/>
</dbReference>
<evidence type="ECO:0000259" key="5">
    <source>
        <dbReference type="Pfam" id="PF03828"/>
    </source>
</evidence>
<keyword evidence="7" id="KW-0808">Transferase</keyword>
<comment type="similarity">
    <text evidence="1">Belongs to the DNA polymerase type-B-like family.</text>
</comment>
<dbReference type="PANTHER" id="PTHR23092">
    <property type="entry name" value="POLY(A) RNA POLYMERASE"/>
    <property type="match status" value="1"/>
</dbReference>
<name>A0A0D7A909_9AGAR</name>
<dbReference type="Proteomes" id="UP000054144">
    <property type="component" value="Unassembled WGS sequence"/>
</dbReference>
<dbReference type="PANTHER" id="PTHR23092:SF15">
    <property type="entry name" value="INACTIVE NON-CANONICAL POLY(A) RNA POLYMERASE PROTEIN TRF4-2-RELATED"/>
    <property type="match status" value="1"/>
</dbReference>
<reference evidence="7 8" key="1">
    <citation type="journal article" date="2015" name="Fungal Genet. Biol.">
        <title>Evolution of novel wood decay mechanisms in Agaricales revealed by the genome sequences of Fistulina hepatica and Cylindrobasidium torrendii.</title>
        <authorList>
            <person name="Floudas D."/>
            <person name="Held B.W."/>
            <person name="Riley R."/>
            <person name="Nagy L.G."/>
            <person name="Koehler G."/>
            <person name="Ransdell A.S."/>
            <person name="Younus H."/>
            <person name="Chow J."/>
            <person name="Chiniquy J."/>
            <person name="Lipzen A."/>
            <person name="Tritt A."/>
            <person name="Sun H."/>
            <person name="Haridas S."/>
            <person name="LaButti K."/>
            <person name="Ohm R.A."/>
            <person name="Kues U."/>
            <person name="Blanchette R.A."/>
            <person name="Grigoriev I.V."/>
            <person name="Minto R.E."/>
            <person name="Hibbett D.S."/>
        </authorList>
    </citation>
    <scope>NUCLEOTIDE SEQUENCE [LARGE SCALE GENOMIC DNA]</scope>
    <source>
        <strain evidence="7 8">ATCC 64428</strain>
    </source>
</reference>
<dbReference type="AlphaFoldDB" id="A0A0D7A909"/>
<dbReference type="GO" id="GO:0031499">
    <property type="term" value="C:TRAMP complex"/>
    <property type="evidence" value="ECO:0007669"/>
    <property type="project" value="TreeGrafter"/>
</dbReference>
<dbReference type="Pfam" id="PF22600">
    <property type="entry name" value="MTPAP-like_central"/>
    <property type="match status" value="1"/>
</dbReference>
<dbReference type="SUPFAM" id="SSF81631">
    <property type="entry name" value="PAP/OAS1 substrate-binding domain"/>
    <property type="match status" value="1"/>
</dbReference>
<keyword evidence="3" id="KW-0479">Metal-binding</keyword>
<organism evidence="7 8">
    <name type="scientific">Fistulina hepatica ATCC 64428</name>
    <dbReference type="NCBI Taxonomy" id="1128425"/>
    <lineage>
        <taxon>Eukaryota</taxon>
        <taxon>Fungi</taxon>
        <taxon>Dikarya</taxon>
        <taxon>Basidiomycota</taxon>
        <taxon>Agaricomycotina</taxon>
        <taxon>Agaricomycetes</taxon>
        <taxon>Agaricomycetidae</taxon>
        <taxon>Agaricales</taxon>
        <taxon>Fistulinaceae</taxon>
        <taxon>Fistulina</taxon>
    </lineage>
</organism>
<dbReference type="GO" id="GO:0031123">
    <property type="term" value="P:RNA 3'-end processing"/>
    <property type="evidence" value="ECO:0007669"/>
    <property type="project" value="TreeGrafter"/>
</dbReference>
<proteinExistence type="inferred from homology"/>
<evidence type="ECO:0000313" key="7">
    <source>
        <dbReference type="EMBL" id="KIY46859.1"/>
    </source>
</evidence>
<dbReference type="InterPro" id="IPR043519">
    <property type="entry name" value="NT_sf"/>
</dbReference>
<dbReference type="GO" id="GO:0010605">
    <property type="term" value="P:negative regulation of macromolecule metabolic process"/>
    <property type="evidence" value="ECO:0007669"/>
    <property type="project" value="UniProtKB-ARBA"/>
</dbReference>
<dbReference type="Gene3D" id="3.30.460.10">
    <property type="entry name" value="Beta Polymerase, domain 2"/>
    <property type="match status" value="1"/>
</dbReference>
<evidence type="ECO:0000259" key="6">
    <source>
        <dbReference type="Pfam" id="PF22600"/>
    </source>
</evidence>
<dbReference type="Gene3D" id="1.10.1410.10">
    <property type="match status" value="1"/>
</dbReference>
<accession>A0A0D7A909</accession>
<dbReference type="EMBL" id="KN882021">
    <property type="protein sequence ID" value="KIY46859.1"/>
    <property type="molecule type" value="Genomic_DNA"/>
</dbReference>
<dbReference type="OrthoDB" id="273917at2759"/>
<dbReference type="CDD" id="cd05402">
    <property type="entry name" value="NT_PAP_TUTase"/>
    <property type="match status" value="1"/>
</dbReference>
<feature type="domain" description="PAP-associated" evidence="5">
    <location>
        <begin position="219"/>
        <end position="277"/>
    </location>
</feature>
<dbReference type="InterPro" id="IPR002058">
    <property type="entry name" value="PAP_assoc"/>
</dbReference>
<protein>
    <recommendedName>
        <fullName evidence="2">polynucleotide adenylyltransferase</fullName>
        <ecNumber evidence="2">2.7.7.19</ecNumber>
    </recommendedName>
</protein>
<evidence type="ECO:0000256" key="1">
    <source>
        <dbReference type="ARBA" id="ARBA00008593"/>
    </source>
</evidence>
<dbReference type="GO" id="GO:0003729">
    <property type="term" value="F:mRNA binding"/>
    <property type="evidence" value="ECO:0007669"/>
    <property type="project" value="TreeGrafter"/>
</dbReference>
<evidence type="ECO:0000256" key="4">
    <source>
        <dbReference type="ARBA" id="ARBA00022842"/>
    </source>
</evidence>
<dbReference type="FunFam" id="1.10.1410.10:FF:000003">
    <property type="entry name" value="non-canonical poly(A) RNA polymerase PAPD7"/>
    <property type="match status" value="1"/>
</dbReference>
<dbReference type="Pfam" id="PF03828">
    <property type="entry name" value="PAP_assoc"/>
    <property type="match status" value="1"/>
</dbReference>
<dbReference type="InterPro" id="IPR045862">
    <property type="entry name" value="Trf4-like"/>
</dbReference>
<feature type="non-terminal residue" evidence="7">
    <location>
        <position position="1"/>
    </location>
</feature>
<feature type="non-terminal residue" evidence="7">
    <location>
        <position position="369"/>
    </location>
</feature>